<dbReference type="GO" id="GO:0005814">
    <property type="term" value="C:centriole"/>
    <property type="evidence" value="ECO:0007669"/>
    <property type="project" value="InterPro"/>
</dbReference>
<keyword evidence="2" id="KW-1185">Reference proteome</keyword>
<protein>
    <submittedName>
        <fullName evidence="3">Uncharacterized protein LOC116957869</fullName>
    </submittedName>
</protein>
<feature type="compositionally biased region" description="Basic and acidic residues" evidence="1">
    <location>
        <begin position="422"/>
        <end position="433"/>
    </location>
</feature>
<sequence>MLMERTSPLGRGGGGGEGERRAEITSGGGGGGGRWGGIGRLMGEGIYWGEGKGQMVGEERRRGELGEGTSGGEAEVEGRALERILEIRRDGTSVGFEGTFGLGEGLRGLEVKGGRNGDAEIDDRRQEEGSRSGGSQGDRRTRSEGGGFGGGGGSGAGGMFAECLGVLAGRPSSPSAFPPCAWLSERSFERSPRRADEGGVAPRSDVDRRPWGVEATAARADWEKNRAARAAPLNRSYDVAMPSPALLASLRGGGEEVEREVAHEVVKRCLKVELCDAMGVRAKVTCGSYWRAMKDDSRLKGERLTALARGFLARRLLATEKVQQLKQTVKDTRDLLRSLSQATPPRRSRSTQDSALYERALAQLRAALYDVHDIFFATTSHEKVEMMRSDREARREREQRRLERSVEVPHGRPVLSAATQKSLERKFKQRATEQNRGSPRTRGPIVRASSHSRVFRPNQSINTLPPAAMATGSLYRSAIAKGKETAVPAPAASPTASCCTGARVRKIGGSGGGGGGARKVGSVAIKKRPSLAM</sequence>
<evidence type="ECO:0000313" key="3">
    <source>
        <dbReference type="RefSeq" id="XP_032836194.1"/>
    </source>
</evidence>
<reference evidence="3" key="1">
    <citation type="submission" date="2025-08" db="UniProtKB">
        <authorList>
            <consortium name="RefSeq"/>
        </authorList>
    </citation>
    <scope>IDENTIFICATION</scope>
    <source>
        <tissue evidence="3">Sperm</tissue>
    </source>
</reference>
<dbReference type="GO" id="GO:0032465">
    <property type="term" value="P:regulation of cytokinesis"/>
    <property type="evidence" value="ECO:0007669"/>
    <property type="project" value="InterPro"/>
</dbReference>
<gene>
    <name evidence="3" type="primary">LOC116957869</name>
</gene>
<feature type="compositionally biased region" description="Basic and acidic residues" evidence="1">
    <location>
        <begin position="385"/>
        <end position="410"/>
    </location>
</feature>
<feature type="compositionally biased region" description="Basic and acidic residues" evidence="1">
    <location>
        <begin position="107"/>
        <end position="130"/>
    </location>
</feature>
<feature type="region of interest" description="Disordered" evidence="1">
    <location>
        <begin position="385"/>
        <end position="445"/>
    </location>
</feature>
<feature type="region of interest" description="Disordered" evidence="1">
    <location>
        <begin position="508"/>
        <end position="533"/>
    </location>
</feature>
<dbReference type="GO" id="GO:0032053">
    <property type="term" value="P:ciliary basal body organization"/>
    <property type="evidence" value="ECO:0007669"/>
    <property type="project" value="TreeGrafter"/>
</dbReference>
<organism evidence="2 3">
    <name type="scientific">Petromyzon marinus</name>
    <name type="common">Sea lamprey</name>
    <dbReference type="NCBI Taxonomy" id="7757"/>
    <lineage>
        <taxon>Eukaryota</taxon>
        <taxon>Metazoa</taxon>
        <taxon>Chordata</taxon>
        <taxon>Craniata</taxon>
        <taxon>Vertebrata</taxon>
        <taxon>Cyclostomata</taxon>
        <taxon>Hyperoartia</taxon>
        <taxon>Petromyzontiformes</taxon>
        <taxon>Petromyzontidae</taxon>
        <taxon>Petromyzon</taxon>
    </lineage>
</organism>
<accession>A0AAJ7XIQ4</accession>
<proteinExistence type="predicted"/>
<dbReference type="InterPro" id="IPR033207">
    <property type="entry name" value="CCP110"/>
</dbReference>
<feature type="compositionally biased region" description="Basic and acidic residues" evidence="1">
    <location>
        <begin position="188"/>
        <end position="197"/>
    </location>
</feature>
<feature type="compositionally biased region" description="Gly residues" evidence="1">
    <location>
        <begin position="26"/>
        <end position="36"/>
    </location>
</feature>
<feature type="compositionally biased region" description="Gly residues" evidence="1">
    <location>
        <begin position="144"/>
        <end position="153"/>
    </location>
</feature>
<feature type="region of interest" description="Disordered" evidence="1">
    <location>
        <begin position="188"/>
        <end position="207"/>
    </location>
</feature>
<evidence type="ECO:0000256" key="1">
    <source>
        <dbReference type="SAM" id="MobiDB-lite"/>
    </source>
</evidence>
<feature type="region of interest" description="Disordered" evidence="1">
    <location>
        <begin position="105"/>
        <end position="153"/>
    </location>
</feature>
<dbReference type="GO" id="GO:1903723">
    <property type="term" value="P:negative regulation of centriole elongation"/>
    <property type="evidence" value="ECO:0007669"/>
    <property type="project" value="TreeGrafter"/>
</dbReference>
<dbReference type="GO" id="GO:0007099">
    <property type="term" value="P:centriole replication"/>
    <property type="evidence" value="ECO:0007669"/>
    <property type="project" value="InterPro"/>
</dbReference>
<dbReference type="PANTHER" id="PTHR13594">
    <property type="entry name" value="CENTRIOLAR COILED-COIL PROTEIN OF 110 KDA"/>
    <property type="match status" value="1"/>
</dbReference>
<feature type="region of interest" description="Disordered" evidence="1">
    <location>
        <begin position="1"/>
        <end position="36"/>
    </location>
</feature>
<dbReference type="AlphaFoldDB" id="A0AAJ7XIQ4"/>
<name>A0AAJ7XIQ4_PETMA</name>
<dbReference type="PANTHER" id="PTHR13594:SF1">
    <property type="entry name" value="CENTRIOLAR COILED-COIL PROTEIN OF 110 KDA"/>
    <property type="match status" value="1"/>
</dbReference>
<dbReference type="KEGG" id="pmrn:116957869"/>
<feature type="compositionally biased region" description="Gly residues" evidence="1">
    <location>
        <begin position="508"/>
        <end position="518"/>
    </location>
</feature>
<dbReference type="Proteomes" id="UP001318040">
    <property type="component" value="Chromosome 64"/>
</dbReference>
<dbReference type="RefSeq" id="XP_032836194.1">
    <property type="nucleotide sequence ID" value="XM_032980303.1"/>
</dbReference>
<evidence type="ECO:0000313" key="2">
    <source>
        <dbReference type="Proteomes" id="UP001318040"/>
    </source>
</evidence>